<dbReference type="InterPro" id="IPR041025">
    <property type="entry name" value="HNH_repeat"/>
</dbReference>
<dbReference type="EMBL" id="JAGFPW010000005">
    <property type="protein sequence ID" value="MBO3794337.1"/>
    <property type="molecule type" value="Genomic_DNA"/>
</dbReference>
<proteinExistence type="predicted"/>
<evidence type="ECO:0000313" key="2">
    <source>
        <dbReference type="Proteomes" id="UP000665181"/>
    </source>
</evidence>
<sequence>MERNKYGRRYSDEELFQILRDKEKELGRPPYKREVSQCGAICYRFGSWKRALEKAGIDLTRKPKKTIYSDEELISILINSAKKFGRPPKYYEVQQATTMAFRFGSWNKALAAAGLKAYYRNEKNHT</sequence>
<dbReference type="AlphaFoldDB" id="A0A8I2B573"/>
<organism evidence="1 2">
    <name type="scientific">Bacillus subtilis</name>
    <dbReference type="NCBI Taxonomy" id="1423"/>
    <lineage>
        <taxon>Bacteria</taxon>
        <taxon>Bacillati</taxon>
        <taxon>Bacillota</taxon>
        <taxon>Bacilli</taxon>
        <taxon>Bacillales</taxon>
        <taxon>Bacillaceae</taxon>
        <taxon>Bacillus</taxon>
    </lineage>
</organism>
<protein>
    <submittedName>
        <fullName evidence="1">Uncharacterized protein</fullName>
    </submittedName>
</protein>
<dbReference type="RefSeq" id="WP_208556272.1">
    <property type="nucleotide sequence ID" value="NZ_JAGFPW010000005.1"/>
</dbReference>
<dbReference type="Proteomes" id="UP000665181">
    <property type="component" value="Unassembled WGS sequence"/>
</dbReference>
<name>A0A8I2B573_BACIU</name>
<comment type="caution">
    <text evidence="1">The sequence shown here is derived from an EMBL/GenBank/DDBJ whole genome shotgun (WGS) entry which is preliminary data.</text>
</comment>
<reference evidence="1" key="1">
    <citation type="submission" date="2021-03" db="EMBL/GenBank/DDBJ databases">
        <title>Isolation of Bacillus subtilis from fermented food sample.</title>
        <authorList>
            <person name="Lakshmanan V."/>
            <person name="Athira K."/>
            <person name="Rajagopal K."/>
        </authorList>
    </citation>
    <scope>NUCLEOTIDE SEQUENCE</scope>
    <source>
        <strain evidence="1">S1</strain>
    </source>
</reference>
<dbReference type="Pfam" id="PF18780">
    <property type="entry name" value="HNH_repeat"/>
    <property type="match status" value="2"/>
</dbReference>
<accession>A0A8I2B573</accession>
<evidence type="ECO:0000313" key="1">
    <source>
        <dbReference type="EMBL" id="MBO3794337.1"/>
    </source>
</evidence>
<gene>
    <name evidence="1" type="ORF">J5227_08440</name>
</gene>